<accession>A0ABR2C9E1</accession>
<sequence length="302" mass="31473">MSTRRGRPARKRGRPVRFAEPLDDIPVVPPAPVNPPTPVDPLAPADPPAPVDPPAPRGSSVPSDPRPVPTPGVATPAGGAPTSSSEPLSGVIDETLVGRAKDAEEVELLAPATGGRVDRERSRRPSIPEPSARPDKRTRTVSQRSIPESAPATPARSRNQGRASGSAFRSDSGARLTQSRGPVLAEARQPSLVYATRLRSDRDDSVDIAGSGDQFDRSSAQPSSSHAVPVRAPVVTRSCTAVERREAGAQPGLGGYREMVELDGGNGGFDDVGLGCSMDAVKVGFGEYGSGNGGSWENDEDE</sequence>
<feature type="compositionally biased region" description="Polar residues" evidence="1">
    <location>
        <begin position="156"/>
        <end position="180"/>
    </location>
</feature>
<comment type="caution">
    <text evidence="2">The sequence shown here is derived from an EMBL/GenBank/DDBJ whole genome shotgun (WGS) entry which is preliminary data.</text>
</comment>
<gene>
    <name evidence="2" type="ORF">V6N12_066873</name>
</gene>
<dbReference type="EMBL" id="JBBPBM010000061">
    <property type="protein sequence ID" value="KAK8516038.1"/>
    <property type="molecule type" value="Genomic_DNA"/>
</dbReference>
<feature type="compositionally biased region" description="Polar residues" evidence="1">
    <location>
        <begin position="217"/>
        <end position="226"/>
    </location>
</feature>
<feature type="region of interest" description="Disordered" evidence="1">
    <location>
        <begin position="1"/>
        <end position="232"/>
    </location>
</feature>
<proteinExistence type="predicted"/>
<feature type="compositionally biased region" description="Basic residues" evidence="1">
    <location>
        <begin position="1"/>
        <end position="15"/>
    </location>
</feature>
<evidence type="ECO:0000313" key="3">
    <source>
        <dbReference type="Proteomes" id="UP001472677"/>
    </source>
</evidence>
<feature type="compositionally biased region" description="Pro residues" evidence="1">
    <location>
        <begin position="27"/>
        <end position="56"/>
    </location>
</feature>
<keyword evidence="3" id="KW-1185">Reference proteome</keyword>
<name>A0ABR2C9E1_9ROSI</name>
<protein>
    <submittedName>
        <fullName evidence="2">Uncharacterized protein</fullName>
    </submittedName>
</protein>
<reference evidence="2 3" key="1">
    <citation type="journal article" date="2024" name="G3 (Bethesda)">
        <title>Genome assembly of Hibiscus sabdariffa L. provides insights into metabolisms of medicinal natural products.</title>
        <authorList>
            <person name="Kim T."/>
        </authorList>
    </citation>
    <scope>NUCLEOTIDE SEQUENCE [LARGE SCALE GENOMIC DNA]</scope>
    <source>
        <strain evidence="2">TK-2024</strain>
        <tissue evidence="2">Old leaves</tissue>
    </source>
</reference>
<evidence type="ECO:0000256" key="1">
    <source>
        <dbReference type="SAM" id="MobiDB-lite"/>
    </source>
</evidence>
<organism evidence="2 3">
    <name type="scientific">Hibiscus sabdariffa</name>
    <name type="common">roselle</name>
    <dbReference type="NCBI Taxonomy" id="183260"/>
    <lineage>
        <taxon>Eukaryota</taxon>
        <taxon>Viridiplantae</taxon>
        <taxon>Streptophyta</taxon>
        <taxon>Embryophyta</taxon>
        <taxon>Tracheophyta</taxon>
        <taxon>Spermatophyta</taxon>
        <taxon>Magnoliopsida</taxon>
        <taxon>eudicotyledons</taxon>
        <taxon>Gunneridae</taxon>
        <taxon>Pentapetalae</taxon>
        <taxon>rosids</taxon>
        <taxon>malvids</taxon>
        <taxon>Malvales</taxon>
        <taxon>Malvaceae</taxon>
        <taxon>Malvoideae</taxon>
        <taxon>Hibiscus</taxon>
    </lineage>
</organism>
<evidence type="ECO:0000313" key="2">
    <source>
        <dbReference type="EMBL" id="KAK8516038.1"/>
    </source>
</evidence>
<dbReference type="Proteomes" id="UP001472677">
    <property type="component" value="Unassembled WGS sequence"/>
</dbReference>